<dbReference type="EMBL" id="HBHX01072700">
    <property type="protein sequence ID" value="CAE0153825.1"/>
    <property type="molecule type" value="Transcribed_RNA"/>
</dbReference>
<organism evidence="2">
    <name type="scientific">Haptolina ericina</name>
    <dbReference type="NCBI Taxonomy" id="156174"/>
    <lineage>
        <taxon>Eukaryota</taxon>
        <taxon>Haptista</taxon>
        <taxon>Haptophyta</taxon>
        <taxon>Prymnesiophyceae</taxon>
        <taxon>Prymnesiales</taxon>
        <taxon>Prymnesiaceae</taxon>
        <taxon>Haptolina</taxon>
    </lineage>
</organism>
<feature type="transmembrane region" description="Helical" evidence="1">
    <location>
        <begin position="77"/>
        <end position="97"/>
    </location>
</feature>
<keyword evidence="1" id="KW-1133">Transmembrane helix</keyword>
<dbReference type="AlphaFoldDB" id="A0A7S3FLP8"/>
<feature type="transmembrane region" description="Helical" evidence="1">
    <location>
        <begin position="152"/>
        <end position="172"/>
    </location>
</feature>
<proteinExistence type="predicted"/>
<gene>
    <name evidence="2" type="ORF">HERI1096_LOCUS40217</name>
</gene>
<keyword evidence="1" id="KW-0472">Membrane</keyword>
<evidence type="ECO:0000313" key="2">
    <source>
        <dbReference type="EMBL" id="CAE0153825.1"/>
    </source>
</evidence>
<feature type="transmembrane region" description="Helical" evidence="1">
    <location>
        <begin position="22"/>
        <end position="43"/>
    </location>
</feature>
<reference evidence="2" key="1">
    <citation type="submission" date="2021-01" db="EMBL/GenBank/DDBJ databases">
        <authorList>
            <person name="Corre E."/>
            <person name="Pelletier E."/>
            <person name="Niang G."/>
            <person name="Scheremetjew M."/>
            <person name="Finn R."/>
            <person name="Kale V."/>
            <person name="Holt S."/>
            <person name="Cochrane G."/>
            <person name="Meng A."/>
            <person name="Brown T."/>
            <person name="Cohen L."/>
        </authorList>
    </citation>
    <scope>NUCLEOTIDE SEQUENCE</scope>
    <source>
        <strain evidence="2">CCMP281</strain>
    </source>
</reference>
<protein>
    <submittedName>
        <fullName evidence="2">Uncharacterized protein</fullName>
    </submittedName>
</protein>
<name>A0A7S3FLP8_9EUKA</name>
<keyword evidence="1" id="KW-0812">Transmembrane</keyword>
<evidence type="ECO:0000256" key="1">
    <source>
        <dbReference type="SAM" id="Phobius"/>
    </source>
</evidence>
<accession>A0A7S3FLP8</accession>
<sequence>MPVLAGMGSAVSFAMSDNAQDIVLNSVAIVFIFEFDTLLMGWFTGARHRRTYASLNFKGRPPPTQTMAEQDPERIAFYLRLVAGIDFFLMINFYFLAGLKVTWYPGHAPVDIYEVIRDSVYLRGASMGLVQFASTAEFVWKRRDTLRDQWQWVVAKAVVQLATTFLGMLIAFQCVHIMHVLLGHNHHIMVSNIRINSQENTSLCSCFFEGADGCQFVGSAGDVPGFMKALREEIQSPSTPPFGAKPLNEALELHC</sequence>